<dbReference type="PANTHER" id="PTHR40465:SF1">
    <property type="entry name" value="DUF6534 DOMAIN-CONTAINING PROTEIN"/>
    <property type="match status" value="1"/>
</dbReference>
<feature type="transmembrane region" description="Helical" evidence="1">
    <location>
        <begin position="230"/>
        <end position="249"/>
    </location>
</feature>
<feature type="transmembrane region" description="Helical" evidence="1">
    <location>
        <begin position="46"/>
        <end position="71"/>
    </location>
</feature>
<keyword evidence="1" id="KW-1133">Transmembrane helix</keyword>
<evidence type="ECO:0000256" key="1">
    <source>
        <dbReference type="SAM" id="Phobius"/>
    </source>
</evidence>
<keyword evidence="1" id="KW-0812">Transmembrane</keyword>
<keyword evidence="1" id="KW-0472">Membrane</keyword>
<feature type="domain" description="DUF6534" evidence="2">
    <location>
        <begin position="166"/>
        <end position="255"/>
    </location>
</feature>
<dbReference type="OrthoDB" id="3203775at2759"/>
<feature type="transmembrane region" description="Helical" evidence="1">
    <location>
        <begin position="12"/>
        <end position="34"/>
    </location>
</feature>
<name>A0A8H5GGY1_9AGAR</name>
<feature type="transmembrane region" description="Helical" evidence="1">
    <location>
        <begin position="201"/>
        <end position="224"/>
    </location>
</feature>
<dbReference type="PANTHER" id="PTHR40465">
    <property type="entry name" value="CHROMOSOME 1, WHOLE GENOME SHOTGUN SEQUENCE"/>
    <property type="match status" value="1"/>
</dbReference>
<feature type="transmembrane region" description="Helical" evidence="1">
    <location>
        <begin position="121"/>
        <end position="147"/>
    </location>
</feature>
<feature type="transmembrane region" description="Helical" evidence="1">
    <location>
        <begin position="159"/>
        <end position="181"/>
    </location>
</feature>
<sequence>MDAPHINLHKVLGSTLIGTWLNLMLYVLVIDRAVHYFQRYRTDRILIKIAVFAALASGTATTIAACGDVYFDAVTFQGNMRALQTPKWPRSVYLASTGISAAIVQTFMLHRYWSLTRRKVVTSAVGLVILLSLASTFYLCIIIRMPSFRGSIPQISPAVILWLSTAMAADLLIALILVLYYRSTDRDGRTLRSSRKLVHRLVILALKTGSFTALTAVLALVAFVPDIQSNVTFIFGECIGHIYTLTLLYNLNIRQKLIRVANPAHVRSSRIPDLESRATVPVTSNWDVPN</sequence>
<keyword evidence="4" id="KW-1185">Reference proteome</keyword>
<organism evidence="3 4">
    <name type="scientific">Tetrapyrgos nigripes</name>
    <dbReference type="NCBI Taxonomy" id="182062"/>
    <lineage>
        <taxon>Eukaryota</taxon>
        <taxon>Fungi</taxon>
        <taxon>Dikarya</taxon>
        <taxon>Basidiomycota</taxon>
        <taxon>Agaricomycotina</taxon>
        <taxon>Agaricomycetes</taxon>
        <taxon>Agaricomycetidae</taxon>
        <taxon>Agaricales</taxon>
        <taxon>Marasmiineae</taxon>
        <taxon>Marasmiaceae</taxon>
        <taxon>Tetrapyrgos</taxon>
    </lineage>
</organism>
<accession>A0A8H5GGY1</accession>
<dbReference type="Pfam" id="PF20152">
    <property type="entry name" value="DUF6534"/>
    <property type="match status" value="1"/>
</dbReference>
<evidence type="ECO:0000313" key="4">
    <source>
        <dbReference type="Proteomes" id="UP000559256"/>
    </source>
</evidence>
<evidence type="ECO:0000259" key="2">
    <source>
        <dbReference type="Pfam" id="PF20152"/>
    </source>
</evidence>
<evidence type="ECO:0000313" key="3">
    <source>
        <dbReference type="EMBL" id="KAF5364801.1"/>
    </source>
</evidence>
<reference evidence="3 4" key="1">
    <citation type="journal article" date="2020" name="ISME J.">
        <title>Uncovering the hidden diversity of litter-decomposition mechanisms in mushroom-forming fungi.</title>
        <authorList>
            <person name="Floudas D."/>
            <person name="Bentzer J."/>
            <person name="Ahren D."/>
            <person name="Johansson T."/>
            <person name="Persson P."/>
            <person name="Tunlid A."/>
        </authorList>
    </citation>
    <scope>NUCLEOTIDE SEQUENCE [LARGE SCALE GENOMIC DNA]</scope>
    <source>
        <strain evidence="3 4">CBS 291.85</strain>
    </source>
</reference>
<dbReference type="EMBL" id="JAACJM010000031">
    <property type="protein sequence ID" value="KAF5364801.1"/>
    <property type="molecule type" value="Genomic_DNA"/>
</dbReference>
<dbReference type="Proteomes" id="UP000559256">
    <property type="component" value="Unassembled WGS sequence"/>
</dbReference>
<comment type="caution">
    <text evidence="3">The sequence shown here is derived from an EMBL/GenBank/DDBJ whole genome shotgun (WGS) entry which is preliminary data.</text>
</comment>
<dbReference type="InterPro" id="IPR045339">
    <property type="entry name" value="DUF6534"/>
</dbReference>
<gene>
    <name evidence="3" type="ORF">D9758_009321</name>
</gene>
<feature type="transmembrane region" description="Helical" evidence="1">
    <location>
        <begin position="91"/>
        <end position="109"/>
    </location>
</feature>
<dbReference type="AlphaFoldDB" id="A0A8H5GGY1"/>
<proteinExistence type="predicted"/>
<protein>
    <recommendedName>
        <fullName evidence="2">DUF6534 domain-containing protein</fullName>
    </recommendedName>
</protein>